<feature type="domain" description="Glucose-methanol-choline oxidoreductase N-terminal" evidence="13">
    <location>
        <begin position="306"/>
        <end position="320"/>
    </location>
</feature>
<gene>
    <name evidence="14" type="ORF">BDV98DRAFT_575377</name>
</gene>
<dbReference type="InterPro" id="IPR007867">
    <property type="entry name" value="GMC_OxRtase_C"/>
</dbReference>
<evidence type="ECO:0000256" key="8">
    <source>
        <dbReference type="PIRSR" id="PIRSR000137-1"/>
    </source>
</evidence>
<accession>A0A5C3Q775</accession>
<dbReference type="Gene3D" id="3.50.50.60">
    <property type="entry name" value="FAD/NAD(P)-binding domain"/>
    <property type="match status" value="1"/>
</dbReference>
<dbReference type="PIRSF" id="PIRSF000137">
    <property type="entry name" value="Alcohol_oxidase"/>
    <property type="match status" value="1"/>
</dbReference>
<evidence type="ECO:0000256" key="1">
    <source>
        <dbReference type="ARBA" id="ARBA00001974"/>
    </source>
</evidence>
<dbReference type="Pfam" id="PF05199">
    <property type="entry name" value="GMC_oxred_C"/>
    <property type="match status" value="1"/>
</dbReference>
<evidence type="ECO:0000256" key="4">
    <source>
        <dbReference type="ARBA" id="ARBA00022729"/>
    </source>
</evidence>
<dbReference type="PROSITE" id="PS00623">
    <property type="entry name" value="GMC_OXRED_1"/>
    <property type="match status" value="1"/>
</dbReference>
<dbReference type="InterPro" id="IPR000172">
    <property type="entry name" value="GMC_OxRdtase_N"/>
</dbReference>
<sequence>MFLRFSAPLALLVAAAGATLITSDASVVSGKSYDYVIAGAGLSGIVVANKLSKHGFSVLVIEAGKNLPDHPAIIDAERLSELKDDPATDCNWHYDAIGDNGTVLPVKIDSGKCVGGSTSINGMVWFRPTTREMDALADLGNPGWDAASLIPYMNETERNHLPTEEQRADGADMDPSVRGFDGQVNVSFRTPISVPGTQRLYKAAIENVFGIPASADLSKRDGRVSASTTSNIYWDAEANINHRSSAAFAYIYPEDQQRDDLTILTEHIVSKVVFSGEKATGVEFGSIESGELYTMDAEKEVLLAAGALGSPPILERSGVGSQALLEALNISVVVDLPGVGLNLQDQPGTSLSALLTQAAAANSSLVDGHSLFAPLIALANINDLFDSATNGTTDGLYSGLSERAEAAVAAGALANIEGATGLLKRAIDLIVNDKQPIAELVGESYPSVLTAIFWPLIPLSRGHMHINSSHPFGRPVITPRFFTDEFDVDTGVRLAKKARSLFQTETFEDIVQVVELNGPSSNATESEWVEWLKETSYGASHWLGTASMIPREWGGVVDPELKVYGTEGLRVIDASILPLQLTAHTSPMVYAVAHKAADLILSA</sequence>
<evidence type="ECO:0000256" key="9">
    <source>
        <dbReference type="PIRSR" id="PIRSR000137-2"/>
    </source>
</evidence>
<feature type="domain" description="Glucose-methanol-choline oxidoreductase N-terminal" evidence="12">
    <location>
        <begin position="111"/>
        <end position="134"/>
    </location>
</feature>
<dbReference type="InterPro" id="IPR036188">
    <property type="entry name" value="FAD/NAD-bd_sf"/>
</dbReference>
<dbReference type="EMBL" id="ML178853">
    <property type="protein sequence ID" value="TFK96889.1"/>
    <property type="molecule type" value="Genomic_DNA"/>
</dbReference>
<dbReference type="PROSITE" id="PS00624">
    <property type="entry name" value="GMC_OXRED_2"/>
    <property type="match status" value="1"/>
</dbReference>
<comment type="similarity">
    <text evidence="2 10">Belongs to the GMC oxidoreductase family.</text>
</comment>
<dbReference type="Proteomes" id="UP000305067">
    <property type="component" value="Unassembled WGS sequence"/>
</dbReference>
<dbReference type="SUPFAM" id="SSF51905">
    <property type="entry name" value="FAD/NAD(P)-binding domain"/>
    <property type="match status" value="1"/>
</dbReference>
<keyword evidence="7" id="KW-0325">Glycoprotein</keyword>
<dbReference type="Pfam" id="PF00732">
    <property type="entry name" value="GMC_oxred_N"/>
    <property type="match status" value="1"/>
</dbReference>
<reference evidence="14 15" key="1">
    <citation type="journal article" date="2019" name="Nat. Ecol. Evol.">
        <title>Megaphylogeny resolves global patterns of mushroom evolution.</title>
        <authorList>
            <person name="Varga T."/>
            <person name="Krizsan K."/>
            <person name="Foldi C."/>
            <person name="Dima B."/>
            <person name="Sanchez-Garcia M."/>
            <person name="Sanchez-Ramirez S."/>
            <person name="Szollosi G.J."/>
            <person name="Szarkandi J.G."/>
            <person name="Papp V."/>
            <person name="Albert L."/>
            <person name="Andreopoulos W."/>
            <person name="Angelini C."/>
            <person name="Antonin V."/>
            <person name="Barry K.W."/>
            <person name="Bougher N.L."/>
            <person name="Buchanan P."/>
            <person name="Buyck B."/>
            <person name="Bense V."/>
            <person name="Catcheside P."/>
            <person name="Chovatia M."/>
            <person name="Cooper J."/>
            <person name="Damon W."/>
            <person name="Desjardin D."/>
            <person name="Finy P."/>
            <person name="Geml J."/>
            <person name="Haridas S."/>
            <person name="Hughes K."/>
            <person name="Justo A."/>
            <person name="Karasinski D."/>
            <person name="Kautmanova I."/>
            <person name="Kiss B."/>
            <person name="Kocsube S."/>
            <person name="Kotiranta H."/>
            <person name="LaButti K.M."/>
            <person name="Lechner B.E."/>
            <person name="Liimatainen K."/>
            <person name="Lipzen A."/>
            <person name="Lukacs Z."/>
            <person name="Mihaltcheva S."/>
            <person name="Morgado L.N."/>
            <person name="Niskanen T."/>
            <person name="Noordeloos M.E."/>
            <person name="Ohm R.A."/>
            <person name="Ortiz-Santana B."/>
            <person name="Ovrebo C."/>
            <person name="Racz N."/>
            <person name="Riley R."/>
            <person name="Savchenko A."/>
            <person name="Shiryaev A."/>
            <person name="Soop K."/>
            <person name="Spirin V."/>
            <person name="Szebenyi C."/>
            <person name="Tomsovsky M."/>
            <person name="Tulloss R.E."/>
            <person name="Uehling J."/>
            <person name="Grigoriev I.V."/>
            <person name="Vagvolgyi C."/>
            <person name="Papp T."/>
            <person name="Martin F.M."/>
            <person name="Miettinen O."/>
            <person name="Hibbett D.S."/>
            <person name="Nagy L.G."/>
        </authorList>
    </citation>
    <scope>NUCLEOTIDE SEQUENCE [LARGE SCALE GENOMIC DNA]</scope>
    <source>
        <strain evidence="14 15">CBS 309.79</strain>
    </source>
</reference>
<dbReference type="Gene3D" id="3.30.560.10">
    <property type="entry name" value="Glucose Oxidase, domain 3"/>
    <property type="match status" value="1"/>
</dbReference>
<dbReference type="OrthoDB" id="269227at2759"/>
<dbReference type="AlphaFoldDB" id="A0A5C3Q775"/>
<evidence type="ECO:0000256" key="7">
    <source>
        <dbReference type="ARBA" id="ARBA00023180"/>
    </source>
</evidence>
<evidence type="ECO:0000256" key="11">
    <source>
        <dbReference type="SAM" id="SignalP"/>
    </source>
</evidence>
<feature type="binding site" evidence="9">
    <location>
        <position position="269"/>
    </location>
    <ligand>
        <name>FAD</name>
        <dbReference type="ChEBI" id="CHEBI:57692"/>
    </ligand>
</feature>
<evidence type="ECO:0000256" key="6">
    <source>
        <dbReference type="ARBA" id="ARBA00023002"/>
    </source>
</evidence>
<evidence type="ECO:0000256" key="2">
    <source>
        <dbReference type="ARBA" id="ARBA00010790"/>
    </source>
</evidence>
<protein>
    <recommendedName>
        <fullName evidence="12 13">Glucose-methanol-choline oxidoreductase N-terminal domain-containing protein</fullName>
    </recommendedName>
</protein>
<keyword evidence="5 9" id="KW-0274">FAD</keyword>
<dbReference type="PANTHER" id="PTHR11552">
    <property type="entry name" value="GLUCOSE-METHANOL-CHOLINE GMC OXIDOREDUCTASE"/>
    <property type="match status" value="1"/>
</dbReference>
<feature type="chain" id="PRO_5022666027" description="Glucose-methanol-choline oxidoreductase N-terminal domain-containing protein" evidence="11">
    <location>
        <begin position="19"/>
        <end position="603"/>
    </location>
</feature>
<feature type="active site" description="Proton acceptor" evidence="8">
    <location>
        <position position="584"/>
    </location>
</feature>
<keyword evidence="4 11" id="KW-0732">Signal</keyword>
<evidence type="ECO:0000259" key="13">
    <source>
        <dbReference type="PROSITE" id="PS00624"/>
    </source>
</evidence>
<dbReference type="SUPFAM" id="SSF54373">
    <property type="entry name" value="FAD-linked reductases, C-terminal domain"/>
    <property type="match status" value="1"/>
</dbReference>
<organism evidence="14 15">
    <name type="scientific">Pterulicium gracile</name>
    <dbReference type="NCBI Taxonomy" id="1884261"/>
    <lineage>
        <taxon>Eukaryota</taxon>
        <taxon>Fungi</taxon>
        <taxon>Dikarya</taxon>
        <taxon>Basidiomycota</taxon>
        <taxon>Agaricomycotina</taxon>
        <taxon>Agaricomycetes</taxon>
        <taxon>Agaricomycetidae</taxon>
        <taxon>Agaricales</taxon>
        <taxon>Pleurotineae</taxon>
        <taxon>Pterulaceae</taxon>
        <taxon>Pterulicium</taxon>
    </lineage>
</organism>
<name>A0A5C3Q775_9AGAR</name>
<evidence type="ECO:0000259" key="12">
    <source>
        <dbReference type="PROSITE" id="PS00623"/>
    </source>
</evidence>
<keyword evidence="6" id="KW-0560">Oxidoreductase</keyword>
<evidence type="ECO:0000256" key="5">
    <source>
        <dbReference type="ARBA" id="ARBA00022827"/>
    </source>
</evidence>
<dbReference type="PANTHER" id="PTHR11552:SF201">
    <property type="entry name" value="GLUCOSE-METHANOL-CHOLINE OXIDOREDUCTASE N-TERMINAL DOMAIN-CONTAINING PROTEIN"/>
    <property type="match status" value="1"/>
</dbReference>
<keyword evidence="3 10" id="KW-0285">Flavoprotein</keyword>
<dbReference type="InterPro" id="IPR012132">
    <property type="entry name" value="GMC_OxRdtase"/>
</dbReference>
<evidence type="ECO:0000256" key="10">
    <source>
        <dbReference type="RuleBase" id="RU003968"/>
    </source>
</evidence>
<proteinExistence type="inferred from homology"/>
<keyword evidence="15" id="KW-1185">Reference proteome</keyword>
<feature type="signal peptide" evidence="11">
    <location>
        <begin position="1"/>
        <end position="18"/>
    </location>
</feature>
<dbReference type="GO" id="GO:0050660">
    <property type="term" value="F:flavin adenine dinucleotide binding"/>
    <property type="evidence" value="ECO:0007669"/>
    <property type="project" value="InterPro"/>
</dbReference>
<comment type="cofactor">
    <cofactor evidence="1 9">
        <name>FAD</name>
        <dbReference type="ChEBI" id="CHEBI:57692"/>
    </cofactor>
</comment>
<feature type="active site" description="Proton donor" evidence="8">
    <location>
        <position position="541"/>
    </location>
</feature>
<dbReference type="InterPro" id="IPR027424">
    <property type="entry name" value="Glucose_Oxidase_domain_2"/>
</dbReference>
<dbReference type="GO" id="GO:0016614">
    <property type="term" value="F:oxidoreductase activity, acting on CH-OH group of donors"/>
    <property type="evidence" value="ECO:0007669"/>
    <property type="project" value="InterPro"/>
</dbReference>
<dbReference type="STRING" id="1884261.A0A5C3Q775"/>
<feature type="binding site" evidence="9">
    <location>
        <begin position="121"/>
        <end position="124"/>
    </location>
    <ligand>
        <name>FAD</name>
        <dbReference type="ChEBI" id="CHEBI:57692"/>
    </ligand>
</feature>
<dbReference type="Gene3D" id="4.10.450.10">
    <property type="entry name" value="Glucose Oxidase, domain 2"/>
    <property type="match status" value="1"/>
</dbReference>
<evidence type="ECO:0000313" key="14">
    <source>
        <dbReference type="EMBL" id="TFK96889.1"/>
    </source>
</evidence>
<evidence type="ECO:0000313" key="15">
    <source>
        <dbReference type="Proteomes" id="UP000305067"/>
    </source>
</evidence>
<evidence type="ECO:0000256" key="3">
    <source>
        <dbReference type="ARBA" id="ARBA00022630"/>
    </source>
</evidence>